<evidence type="ECO:0000313" key="2">
    <source>
        <dbReference type="WBParaSite" id="PSAMB.scaffold2465size23064.g17876.t1"/>
    </source>
</evidence>
<protein>
    <submittedName>
        <fullName evidence="2">FLYWCH-type domain-containing protein</fullName>
    </submittedName>
</protein>
<proteinExistence type="predicted"/>
<dbReference type="Gene3D" id="2.20.25.240">
    <property type="match status" value="1"/>
</dbReference>
<reference evidence="2" key="1">
    <citation type="submission" date="2022-11" db="UniProtKB">
        <authorList>
            <consortium name="WormBaseParasite"/>
        </authorList>
    </citation>
    <scope>IDENTIFICATION</scope>
</reference>
<dbReference type="AlphaFoldDB" id="A0A914VVE7"/>
<evidence type="ECO:0000313" key="1">
    <source>
        <dbReference type="Proteomes" id="UP000887566"/>
    </source>
</evidence>
<keyword evidence="1" id="KW-1185">Reference proteome</keyword>
<dbReference type="Proteomes" id="UP000887566">
    <property type="component" value="Unplaced"/>
</dbReference>
<name>A0A914VVE7_9BILA</name>
<accession>A0A914VVE7</accession>
<organism evidence="1 2">
    <name type="scientific">Plectus sambesii</name>
    <dbReference type="NCBI Taxonomy" id="2011161"/>
    <lineage>
        <taxon>Eukaryota</taxon>
        <taxon>Metazoa</taxon>
        <taxon>Ecdysozoa</taxon>
        <taxon>Nematoda</taxon>
        <taxon>Chromadorea</taxon>
        <taxon>Plectida</taxon>
        <taxon>Plectina</taxon>
        <taxon>Plectoidea</taxon>
        <taxon>Plectidae</taxon>
        <taxon>Plectus</taxon>
    </lineage>
</organism>
<sequence>MCDVEFIENYTNKGKTAAILDGFAYIKDLTEDKERFKCIHYRTCKSYIRARGGKALILPNGQLIRREHSHDIEPEKIEAWKRRQAFKIQVEEKPHANITALIASARDCETVVANAMPCIDQMERKEFRPAPRSENLEDIEMTLERSRIAIRVPAGDLEVNFLRHDSGGNDPNRLLIFGTTNSVASLSHS</sequence>
<dbReference type="WBParaSite" id="PSAMB.scaffold2465size23064.g17876.t1">
    <property type="protein sequence ID" value="PSAMB.scaffold2465size23064.g17876.t1"/>
    <property type="gene ID" value="PSAMB.scaffold2465size23064.g17876"/>
</dbReference>